<name>A0A1S8LYK4_9CLOT</name>
<keyword evidence="2" id="KW-1185">Reference proteome</keyword>
<gene>
    <name evidence="1" type="ORF">CROST_032960</name>
</gene>
<dbReference type="STRING" id="84029.CROST_28690"/>
<dbReference type="RefSeq" id="WP_077834831.1">
    <property type="nucleotide sequence ID" value="NZ_CP096983.1"/>
</dbReference>
<protein>
    <submittedName>
        <fullName evidence="1">Uncharacterized protein</fullName>
    </submittedName>
</protein>
<sequence length="130" mass="14982">MNNVSINDLASTITNELQKYSREVTEGIKKSVDTVANETNKEIKRHIDFKQRTGKYVKAFRIKNAYENGYKKVNVWYVAGDQYRLTHLLEKGHALRTGGRTKAFPHIKYGEELARKRMAELAEEAIKNGH</sequence>
<evidence type="ECO:0000313" key="2">
    <source>
        <dbReference type="Proteomes" id="UP000190951"/>
    </source>
</evidence>
<dbReference type="AlphaFoldDB" id="A0A1S8LYK4"/>
<reference evidence="1 2" key="1">
    <citation type="submission" date="2022-04" db="EMBL/GenBank/DDBJ databases">
        <title>Genome sequence of C. roseum typestrain.</title>
        <authorList>
            <person name="Poehlein A."/>
            <person name="Schoch T."/>
            <person name="Duerre P."/>
            <person name="Daniel R."/>
        </authorList>
    </citation>
    <scope>NUCLEOTIDE SEQUENCE [LARGE SCALE GENOMIC DNA]</scope>
    <source>
        <strain evidence="1 2">DSM 7320</strain>
    </source>
</reference>
<proteinExistence type="predicted"/>
<dbReference type="Pfam" id="PF04883">
    <property type="entry name" value="HK97-gp10_like"/>
    <property type="match status" value="1"/>
</dbReference>
<organism evidence="1 2">
    <name type="scientific">Clostridium felsineum</name>
    <dbReference type="NCBI Taxonomy" id="36839"/>
    <lineage>
        <taxon>Bacteria</taxon>
        <taxon>Bacillati</taxon>
        <taxon>Bacillota</taxon>
        <taxon>Clostridia</taxon>
        <taxon>Eubacteriales</taxon>
        <taxon>Clostridiaceae</taxon>
        <taxon>Clostridium</taxon>
    </lineage>
</organism>
<dbReference type="InterPro" id="IPR010064">
    <property type="entry name" value="HK97-gp10_tail"/>
</dbReference>
<dbReference type="EMBL" id="CP096983">
    <property type="protein sequence ID" value="URZ12573.1"/>
    <property type="molecule type" value="Genomic_DNA"/>
</dbReference>
<dbReference type="KEGG" id="crw:CROST_032960"/>
<evidence type="ECO:0000313" key="1">
    <source>
        <dbReference type="EMBL" id="URZ12573.1"/>
    </source>
</evidence>
<accession>A0A1S8LYK4</accession>
<dbReference type="Proteomes" id="UP000190951">
    <property type="component" value="Chromosome"/>
</dbReference>